<organism evidence="3 4">
    <name type="scientific">Rhododendron griersonianum</name>
    <dbReference type="NCBI Taxonomy" id="479676"/>
    <lineage>
        <taxon>Eukaryota</taxon>
        <taxon>Viridiplantae</taxon>
        <taxon>Streptophyta</taxon>
        <taxon>Embryophyta</taxon>
        <taxon>Tracheophyta</taxon>
        <taxon>Spermatophyta</taxon>
        <taxon>Magnoliopsida</taxon>
        <taxon>eudicotyledons</taxon>
        <taxon>Gunneridae</taxon>
        <taxon>Pentapetalae</taxon>
        <taxon>asterids</taxon>
        <taxon>Ericales</taxon>
        <taxon>Ericaceae</taxon>
        <taxon>Ericoideae</taxon>
        <taxon>Rhodoreae</taxon>
        <taxon>Rhododendron</taxon>
    </lineage>
</organism>
<proteinExistence type="predicted"/>
<feature type="domain" description="Thioredoxin" evidence="2">
    <location>
        <begin position="27"/>
        <end position="257"/>
    </location>
</feature>
<dbReference type="GO" id="GO:0015035">
    <property type="term" value="F:protein-disulfide reductase activity"/>
    <property type="evidence" value="ECO:0007669"/>
    <property type="project" value="TreeGrafter"/>
</dbReference>
<evidence type="ECO:0000256" key="1">
    <source>
        <dbReference type="SAM" id="SignalP"/>
    </source>
</evidence>
<keyword evidence="1" id="KW-0732">Signal</keyword>
<name>A0AAV6JZR4_9ERIC</name>
<feature type="chain" id="PRO_5043697630" description="Thioredoxin domain-containing protein" evidence="1">
    <location>
        <begin position="28"/>
        <end position="558"/>
    </location>
</feature>
<gene>
    <name evidence="3" type="ORF">RHGRI_017969</name>
</gene>
<dbReference type="Proteomes" id="UP000823749">
    <property type="component" value="Chromosome 6"/>
</dbReference>
<keyword evidence="4" id="KW-1185">Reference proteome</keyword>
<dbReference type="InterPro" id="IPR017937">
    <property type="entry name" value="Thioredoxin_CS"/>
</dbReference>
<comment type="caution">
    <text evidence="3">The sequence shown here is derived from an EMBL/GenBank/DDBJ whole genome shotgun (WGS) entry which is preliminary data.</text>
</comment>
<dbReference type="Pfam" id="PF00085">
    <property type="entry name" value="Thioredoxin"/>
    <property type="match status" value="2"/>
</dbReference>
<dbReference type="InterPro" id="IPR013766">
    <property type="entry name" value="Thioredoxin_domain"/>
</dbReference>
<dbReference type="EMBL" id="JACTNZ010000006">
    <property type="protein sequence ID" value="KAG5545661.1"/>
    <property type="molecule type" value="Genomic_DNA"/>
</dbReference>
<dbReference type="CDD" id="cd03001">
    <property type="entry name" value="PDI_a_P5"/>
    <property type="match status" value="1"/>
</dbReference>
<accession>A0AAV6JZR4</accession>
<feature type="domain" description="Thioredoxin" evidence="2">
    <location>
        <begin position="269"/>
        <end position="408"/>
    </location>
</feature>
<evidence type="ECO:0000259" key="2">
    <source>
        <dbReference type="PROSITE" id="PS51352"/>
    </source>
</evidence>
<dbReference type="PRINTS" id="PR00421">
    <property type="entry name" value="THIOREDOXIN"/>
</dbReference>
<dbReference type="GO" id="GO:0005788">
    <property type="term" value="C:endoplasmic reticulum lumen"/>
    <property type="evidence" value="ECO:0007669"/>
    <property type="project" value="TreeGrafter"/>
</dbReference>
<reference evidence="3 4" key="1">
    <citation type="submission" date="2020-08" db="EMBL/GenBank/DDBJ databases">
        <title>Plant Genome Project.</title>
        <authorList>
            <person name="Zhang R.-G."/>
        </authorList>
    </citation>
    <scope>NUCLEOTIDE SEQUENCE [LARGE SCALE GENOMIC DNA]</scope>
    <source>
        <strain evidence="3">WSP0</strain>
        <tissue evidence="3">Leaf</tissue>
    </source>
</reference>
<dbReference type="PROSITE" id="PS51352">
    <property type="entry name" value="THIOREDOXIN_2"/>
    <property type="match status" value="2"/>
</dbReference>
<protein>
    <recommendedName>
        <fullName evidence="2">Thioredoxin domain-containing protein</fullName>
    </recommendedName>
</protein>
<dbReference type="PANTHER" id="PTHR45815">
    <property type="entry name" value="PROTEIN DISULFIDE-ISOMERASE A6"/>
    <property type="match status" value="1"/>
</dbReference>
<evidence type="ECO:0000313" key="3">
    <source>
        <dbReference type="EMBL" id="KAG5545661.1"/>
    </source>
</evidence>
<dbReference type="PANTHER" id="PTHR45815:SF3">
    <property type="entry name" value="PROTEIN DISULFIDE-ISOMERASE A6"/>
    <property type="match status" value="1"/>
</dbReference>
<dbReference type="GO" id="GO:0034976">
    <property type="term" value="P:response to endoplasmic reticulum stress"/>
    <property type="evidence" value="ECO:0007669"/>
    <property type="project" value="TreeGrafter"/>
</dbReference>
<dbReference type="SUPFAM" id="SSF52833">
    <property type="entry name" value="Thioredoxin-like"/>
    <property type="match status" value="3"/>
</dbReference>
<evidence type="ECO:0000313" key="4">
    <source>
        <dbReference type="Proteomes" id="UP000823749"/>
    </source>
</evidence>
<dbReference type="PROSITE" id="PS00194">
    <property type="entry name" value="THIOREDOXIN_1"/>
    <property type="match status" value="2"/>
</dbReference>
<dbReference type="InterPro" id="IPR036249">
    <property type="entry name" value="Thioredoxin-like_sf"/>
</dbReference>
<dbReference type="AlphaFoldDB" id="A0AAV6JZR4"/>
<feature type="signal peptide" evidence="1">
    <location>
        <begin position="1"/>
        <end position="27"/>
    </location>
</feature>
<sequence length="558" mass="60464">MRSSSPVLIAPALIFLLISGLSSQVDALYGSSSPVVQLNPTNFKSKVLNSNGVVLVEFFAPWCGHCKALTPIWEKTATVLKGVATVAALDADAHQSLAQTKLKNRKEKHLEKSSGLGFGVVLEVDKWLWLIEMTIWLVVNCDCGDGGGIGDNDVGGGQVVGGDMIDMKAPILMLVVLAKVMVLSGEIALYVVVFCCMITLHKQSSSCGSLMSSEYGIKGFPTIKVFVPGKPPVDYQGARDVKPIAEFALQQVKTLLKDRLHGKDTGGSSEKSESTASVELTSHNFDELVVKSKELWVVEFFAPWYVTLNDTDFRWFILWSWLLRVSSGWCGHCKKLAPEWKKASNSLKGKVKLGHVDCDAEKSLMSRFNVQGFPTILVFGADKDSPFPYEGARTASAIESFALEQLETNVAPPEVTELTGPDVMEENCGSAAICFVAFLPDILDSKAEGRTNYVWAAAGKQPDLEKNVGVGGYGYPALVALNAKKGAYAPLRSAFELEHIIEFVKEAGRGGKGNLPLGSTPVIVQTEPWDGKDGEIVEEDEFSLEELMGEESASKDEL</sequence>
<dbReference type="Gene3D" id="3.40.30.10">
    <property type="entry name" value="Glutaredoxin"/>
    <property type="match status" value="3"/>
</dbReference>